<reference evidence="4" key="1">
    <citation type="journal article" date="2020" name="Nature">
        <title>Giant virus diversity and host interactions through global metagenomics.</title>
        <authorList>
            <person name="Schulz F."/>
            <person name="Roux S."/>
            <person name="Paez-Espino D."/>
            <person name="Jungbluth S."/>
            <person name="Walsh D.A."/>
            <person name="Denef V.J."/>
            <person name="McMahon K.D."/>
            <person name="Konstantinidis K.T."/>
            <person name="Eloe-Fadrosh E.A."/>
            <person name="Kyrpides N.C."/>
            <person name="Woyke T."/>
        </authorList>
    </citation>
    <scope>NUCLEOTIDE SEQUENCE</scope>
    <source>
        <strain evidence="4">GVMAG-M-3300024261-37</strain>
    </source>
</reference>
<name>A0A6C0IUP0_9ZZZZ</name>
<dbReference type="GO" id="GO:0006515">
    <property type="term" value="P:protein quality control for misfolded or incompletely synthesized proteins"/>
    <property type="evidence" value="ECO:0007669"/>
    <property type="project" value="TreeGrafter"/>
</dbReference>
<dbReference type="GO" id="GO:0004176">
    <property type="term" value="F:ATP-dependent peptidase activity"/>
    <property type="evidence" value="ECO:0007669"/>
    <property type="project" value="InterPro"/>
</dbReference>
<dbReference type="SUPFAM" id="SSF52540">
    <property type="entry name" value="P-loop containing nucleoside triphosphate hydrolases"/>
    <property type="match status" value="1"/>
</dbReference>
<dbReference type="Pfam" id="PF00004">
    <property type="entry name" value="AAA"/>
    <property type="match status" value="1"/>
</dbReference>
<dbReference type="InterPro" id="IPR027065">
    <property type="entry name" value="Lon_Prtase"/>
</dbReference>
<feature type="compositionally biased region" description="Basic and acidic residues" evidence="2">
    <location>
        <begin position="46"/>
        <end position="57"/>
    </location>
</feature>
<evidence type="ECO:0000259" key="3">
    <source>
        <dbReference type="Pfam" id="PF00004"/>
    </source>
</evidence>
<dbReference type="PANTHER" id="PTHR43718:SF2">
    <property type="entry name" value="LON PROTEASE HOMOLOG, MITOCHONDRIAL"/>
    <property type="match status" value="1"/>
</dbReference>
<feature type="domain" description="ATPase AAA-type core" evidence="3">
    <location>
        <begin position="542"/>
        <end position="679"/>
    </location>
</feature>
<proteinExistence type="predicted"/>
<feature type="region of interest" description="Disordered" evidence="2">
    <location>
        <begin position="211"/>
        <end position="251"/>
    </location>
</feature>
<dbReference type="Gene3D" id="1.10.8.60">
    <property type="match status" value="1"/>
</dbReference>
<feature type="compositionally biased region" description="Acidic residues" evidence="2">
    <location>
        <begin position="214"/>
        <end position="235"/>
    </location>
</feature>
<feature type="coiled-coil region" evidence="1">
    <location>
        <begin position="349"/>
        <end position="383"/>
    </location>
</feature>
<feature type="compositionally biased region" description="Basic residues" evidence="2">
    <location>
        <begin position="92"/>
        <end position="109"/>
    </location>
</feature>
<evidence type="ECO:0000313" key="4">
    <source>
        <dbReference type="EMBL" id="QHT95283.1"/>
    </source>
</evidence>
<feature type="compositionally biased region" description="Basic residues" evidence="2">
    <location>
        <begin position="127"/>
        <end position="136"/>
    </location>
</feature>
<evidence type="ECO:0000256" key="1">
    <source>
        <dbReference type="SAM" id="Coils"/>
    </source>
</evidence>
<feature type="compositionally biased region" description="Basic and acidic residues" evidence="2">
    <location>
        <begin position="1"/>
        <end position="10"/>
    </location>
</feature>
<accession>A0A6C0IUP0</accession>
<dbReference type="GO" id="GO:0005524">
    <property type="term" value="F:ATP binding"/>
    <property type="evidence" value="ECO:0007669"/>
    <property type="project" value="InterPro"/>
</dbReference>
<evidence type="ECO:0000256" key="2">
    <source>
        <dbReference type="SAM" id="MobiDB-lite"/>
    </source>
</evidence>
<dbReference type="Gene3D" id="3.40.50.300">
    <property type="entry name" value="P-loop containing nucleotide triphosphate hydrolases"/>
    <property type="match status" value="1"/>
</dbReference>
<dbReference type="EMBL" id="MN740239">
    <property type="protein sequence ID" value="QHT95283.1"/>
    <property type="molecule type" value="Genomic_DNA"/>
</dbReference>
<feature type="compositionally biased region" description="Basic residues" evidence="2">
    <location>
        <begin position="11"/>
        <end position="21"/>
    </location>
</feature>
<organism evidence="4">
    <name type="scientific">viral metagenome</name>
    <dbReference type="NCBI Taxonomy" id="1070528"/>
    <lineage>
        <taxon>unclassified sequences</taxon>
        <taxon>metagenomes</taxon>
        <taxon>organismal metagenomes</taxon>
    </lineage>
</organism>
<feature type="compositionally biased region" description="Basic and acidic residues" evidence="2">
    <location>
        <begin position="236"/>
        <end position="251"/>
    </location>
</feature>
<dbReference type="InterPro" id="IPR003959">
    <property type="entry name" value="ATPase_AAA_core"/>
</dbReference>
<keyword evidence="1" id="KW-0175">Coiled coil</keyword>
<dbReference type="InterPro" id="IPR027417">
    <property type="entry name" value="P-loop_NTPase"/>
</dbReference>
<sequence>MPKDKADTPKKSRGSKMKRNKSSSSDDESDVDIYMNDHDEIDSEEEIPKSGTKEFSEMFRSLGRKYSAKKDEENKRNKKKRKNGKVREGNKKKPQTTIKKKSKTKKPNKKKTDDKFIEDEIEETRPRRSKRSKKKPVYTVEEYEDEDDESEYDPEYDSQVASSQEDDEVDEEMVAYLESLQEEEDNDLHNQAKNILDNQFNIIFTTQLGRGIGEEESEEESEGEVIISSDEEVDENKDSTMGKSDEKKTSKNEYSVGDKVFAKLEGWDKPYPATILKTKWRNPKSKNGKLLPRIKLYDIQLDADDEGDIYEPIANIPEKRLSSYDALTQQNDIMLELEMLINARKKGGKKALYDKYKEMAEKKEQIEKEKQEKIDIKKKASNLKKFKKLLRGNTALNEFKYFKGLSTQIQKKLMKKLKEVNNYTKVEVPYKVSLIEADIPVRYKSTAMKKLETLQWMDPGSGEYYKIKQWVDAFMKIPFNKYNNLPVSFDDGEEKYNEFMECAKTTLDEAVYGMDDAKMQIMQLVGQWISNPNSIGTAVAIGGPPGTGKTTLLKEGVSKILGRPFAFIALGGATDSSFLEGHSYTYEGSVWGQVVDIIIRSKCMNPVIYFDELDKISNTPRGKEIVGILTHLTDTAQNDKFHDKYFSGIDFDLSKVLFIFSYNDESKIDSILKDRMYRINTDGYKKGDKCIISQKYLLPKIIKTLNFKEGDIIIPDETIGYISDNLVNSEKGVRNLKRALEIVYTKLNLYRLMKSDSKLFEKETSFKVEFPFTVTVDIAKKLVKKDDRNGPPAGMYV</sequence>
<dbReference type="GO" id="GO:0004252">
    <property type="term" value="F:serine-type endopeptidase activity"/>
    <property type="evidence" value="ECO:0007669"/>
    <property type="project" value="InterPro"/>
</dbReference>
<protein>
    <recommendedName>
        <fullName evidence="3">ATPase AAA-type core domain-containing protein</fullName>
    </recommendedName>
</protein>
<feature type="compositionally biased region" description="Acidic residues" evidence="2">
    <location>
        <begin position="141"/>
        <end position="156"/>
    </location>
</feature>
<dbReference type="PANTHER" id="PTHR43718">
    <property type="entry name" value="LON PROTEASE"/>
    <property type="match status" value="1"/>
</dbReference>
<feature type="region of interest" description="Disordered" evidence="2">
    <location>
        <begin position="1"/>
        <end position="170"/>
    </location>
</feature>
<dbReference type="AlphaFoldDB" id="A0A6C0IUP0"/>
<dbReference type="GO" id="GO:0016887">
    <property type="term" value="F:ATP hydrolysis activity"/>
    <property type="evidence" value="ECO:0007669"/>
    <property type="project" value="InterPro"/>
</dbReference>